<dbReference type="InterPro" id="IPR008936">
    <property type="entry name" value="Rho_GTPase_activation_prot"/>
</dbReference>
<evidence type="ECO:0000259" key="2">
    <source>
        <dbReference type="PROSITE" id="PS50238"/>
    </source>
</evidence>
<name>A0A0B1P1A9_UNCNE</name>
<dbReference type="SMART" id="SM00324">
    <property type="entry name" value="RhoGAP"/>
    <property type="match status" value="1"/>
</dbReference>
<feature type="region of interest" description="Disordered" evidence="1">
    <location>
        <begin position="23"/>
        <end position="53"/>
    </location>
</feature>
<feature type="region of interest" description="Disordered" evidence="1">
    <location>
        <begin position="674"/>
        <end position="693"/>
    </location>
</feature>
<keyword evidence="4" id="KW-1185">Reference proteome</keyword>
<feature type="compositionally biased region" description="Basic residues" evidence="1">
    <location>
        <begin position="411"/>
        <end position="420"/>
    </location>
</feature>
<dbReference type="HOGENOM" id="CLU_257731_0_0_1"/>
<feature type="compositionally biased region" description="Polar residues" evidence="1">
    <location>
        <begin position="767"/>
        <end position="783"/>
    </location>
</feature>
<accession>A0A0B1P1A9</accession>
<dbReference type="Pfam" id="PF00620">
    <property type="entry name" value="RhoGAP"/>
    <property type="match status" value="1"/>
</dbReference>
<evidence type="ECO:0000313" key="3">
    <source>
        <dbReference type="EMBL" id="KHJ32402.1"/>
    </source>
</evidence>
<sequence length="1196" mass="135731">MLSEKFLYDLSVTQRLMQSNNIEDQPNGNIFIEKHTSDENGTESNHTIPQTSSLFSTKELSDRKLRACEKWTDSSAQMSNELTEVACRNDCLNYLEEYNTLAEKFGVRLIHPSTFMLSTENLRSVSLRHESWFSRKFSRLQTSPQNMRDKQLRHKRSLSDISSRLSGRKDKFKGKNLQELGRLCGFSLLYLPTEYSPGGLLLPTCFRALAHYLLEYGLTTRGLFLIPGSHNTVNELYNYFCNSCEQSKAVAGTVRSPTLPGHIKCDVYDIASAFKRFLVGLPGGILGSPTLFNVLISINIQLSSGPESMKTKLCYVRSRLIALAVLNLSSESRRNLICAVYGLLCLIGQAAEAMKKKKDLSISLPAPDYMNYSSLSTIFGPIIIGDLIESYTMRIANPRGGLILLPISPPKSRKERKSRSGKTCDESKEDYVQMDKIEIANKVTQMIITEWSNVVQHIKNLISHNQKWRIKRSATSGTTQLPPFISESSPKNTPQVDKIISKKASFSENLPSVNKGPLTPDKSENNHITKQSSIVKSLRMLAPHFTESSSRSIPKFRETSSQGSQARFGHKKILPSASFNNFLQSSSRIAARNKCCSSNSENSLSLNSSEKKFNSKNLDLSFVPDAPFEEMWKTILPNKNSNEEARPSMKNAKGFKVSKTRSYLPIPTERRLKRSSKFEAKKLPRRQKTSQSQGNLFDYEPLRIFQDETGQYSQFLNQKSIERIQPCSCRVSESNADQKLPNNVYDASNLLHYDMRCNLNDFKTSKSKNSPLVTKSSENNNPFSEKLPESVNPRYYHIFNFTPEAKYDSNMKPRIFLRQNEDKVMKHELDYVNQTDESIAKLDSISRSTGRRSNKMSDLLAKFENDLYTSPKIIEVIDSKVRSIQSRNRLLGEYTKNLPTIKPMMSIEPDMVTQNAISSFKSSNLESEVVQSKGIVPRSSLLNLRDAPSLPLRRVKSSIEKSLPKTNYKSVGISRPLSMISRIDREYSESGKMKLDVQKLFNNNSILSRSKQKFAIQEFSAEELKSNSIAGSREYVDSKYLNPSINLAPGRSNPVLFDQVRNLQRLLDKKCEEIHKLKQQAGAWHDITIGTLKQKLEDSKRNAQYWQEKAKIFELRFYSLHQAISSRDSQEYMYLLHEAGLSRPISNLDELVSSELSYRSFRSSQTNKWETASNNSECSNGTVVRGSRNIMTDNGT</sequence>
<protein>
    <submittedName>
        <fullName evidence="3">Putative gtpase gap</fullName>
    </submittedName>
</protein>
<dbReference type="InterPro" id="IPR000198">
    <property type="entry name" value="RhoGAP_dom"/>
</dbReference>
<reference evidence="3 4" key="1">
    <citation type="journal article" date="2014" name="BMC Genomics">
        <title>Adaptive genomic structural variation in the grape powdery mildew pathogen, Erysiphe necator.</title>
        <authorList>
            <person name="Jones L."/>
            <person name="Riaz S."/>
            <person name="Morales-Cruz A."/>
            <person name="Amrine K.C."/>
            <person name="McGuire B."/>
            <person name="Gubler W.D."/>
            <person name="Walker M.A."/>
            <person name="Cantu D."/>
        </authorList>
    </citation>
    <scope>NUCLEOTIDE SEQUENCE [LARGE SCALE GENOMIC DNA]</scope>
    <source>
        <strain evidence="4">c</strain>
    </source>
</reference>
<proteinExistence type="predicted"/>
<organism evidence="3 4">
    <name type="scientific">Uncinula necator</name>
    <name type="common">Grape powdery mildew</name>
    <dbReference type="NCBI Taxonomy" id="52586"/>
    <lineage>
        <taxon>Eukaryota</taxon>
        <taxon>Fungi</taxon>
        <taxon>Dikarya</taxon>
        <taxon>Ascomycota</taxon>
        <taxon>Pezizomycotina</taxon>
        <taxon>Leotiomycetes</taxon>
        <taxon>Erysiphales</taxon>
        <taxon>Erysiphaceae</taxon>
        <taxon>Erysiphe</taxon>
    </lineage>
</organism>
<dbReference type="PROSITE" id="PS50238">
    <property type="entry name" value="RHOGAP"/>
    <property type="match status" value="1"/>
</dbReference>
<feature type="compositionally biased region" description="Polar residues" evidence="1">
    <location>
        <begin position="42"/>
        <end position="53"/>
    </location>
</feature>
<dbReference type="STRING" id="52586.A0A0B1P1A9"/>
<dbReference type="AlphaFoldDB" id="A0A0B1P1A9"/>
<dbReference type="EMBL" id="JNVN01002105">
    <property type="protein sequence ID" value="KHJ32402.1"/>
    <property type="molecule type" value="Genomic_DNA"/>
</dbReference>
<gene>
    <name evidence="3" type="ORF">EV44_g6506</name>
</gene>
<dbReference type="Proteomes" id="UP000030854">
    <property type="component" value="Unassembled WGS sequence"/>
</dbReference>
<evidence type="ECO:0000313" key="4">
    <source>
        <dbReference type="Proteomes" id="UP000030854"/>
    </source>
</evidence>
<dbReference type="SUPFAM" id="SSF48350">
    <property type="entry name" value="GTPase activation domain, GAP"/>
    <property type="match status" value="1"/>
</dbReference>
<evidence type="ECO:0000256" key="1">
    <source>
        <dbReference type="SAM" id="MobiDB-lite"/>
    </source>
</evidence>
<dbReference type="CDD" id="cd00159">
    <property type="entry name" value="RhoGAP"/>
    <property type="match status" value="1"/>
</dbReference>
<dbReference type="Gene3D" id="1.10.555.10">
    <property type="entry name" value="Rho GTPase activation protein"/>
    <property type="match status" value="1"/>
</dbReference>
<comment type="caution">
    <text evidence="3">The sequence shown here is derived from an EMBL/GenBank/DDBJ whole genome shotgun (WGS) entry which is preliminary data.</text>
</comment>
<feature type="region of interest" description="Disordered" evidence="1">
    <location>
        <begin position="474"/>
        <end position="494"/>
    </location>
</feature>
<feature type="region of interest" description="Disordered" evidence="1">
    <location>
        <begin position="766"/>
        <end position="786"/>
    </location>
</feature>
<feature type="domain" description="Rho-GAP" evidence="2">
    <location>
        <begin position="189"/>
        <end position="455"/>
    </location>
</feature>
<dbReference type="GO" id="GO:0007165">
    <property type="term" value="P:signal transduction"/>
    <property type="evidence" value="ECO:0007669"/>
    <property type="project" value="InterPro"/>
</dbReference>
<feature type="region of interest" description="Disordered" evidence="1">
    <location>
        <begin position="407"/>
        <end position="427"/>
    </location>
</feature>